<reference evidence="11" key="4">
    <citation type="submission" date="2020-09" db="EMBL/GenBank/DDBJ databases">
        <authorList>
            <person name="Sun Q."/>
            <person name="Ohkuma M."/>
        </authorList>
    </citation>
    <scope>NUCLEOTIDE SEQUENCE</scope>
    <source>
        <strain evidence="11">JCM 31740</strain>
    </source>
</reference>
<evidence type="ECO:0000256" key="2">
    <source>
        <dbReference type="ARBA" id="ARBA00022490"/>
    </source>
</evidence>
<comment type="subcellular location">
    <subcellularLocation>
        <location evidence="7">Cytoplasm</location>
    </subcellularLocation>
</comment>
<evidence type="ECO:0000259" key="9">
    <source>
        <dbReference type="Pfam" id="PF04068"/>
    </source>
</evidence>
<comment type="similarity">
    <text evidence="7">Belongs to the TDD superfamily. TSR3 family.</text>
</comment>
<organism evidence="10 12">
    <name type="scientific">Sulfodiicoccus acidiphilus</name>
    <dbReference type="NCBI Taxonomy" id="1670455"/>
    <lineage>
        <taxon>Archaea</taxon>
        <taxon>Thermoproteota</taxon>
        <taxon>Thermoprotei</taxon>
        <taxon>Sulfolobales</taxon>
        <taxon>Sulfolobaceae</taxon>
        <taxon>Sulfodiicoccus</taxon>
    </lineage>
</organism>
<feature type="domain" description="16S/18S rRNA aminocarboxypropyltransferase Tsr3 C-terminal" evidence="8">
    <location>
        <begin position="37"/>
        <end position="152"/>
    </location>
</feature>
<evidence type="ECO:0000256" key="1">
    <source>
        <dbReference type="ARBA" id="ARBA00014114"/>
    </source>
</evidence>
<feature type="binding site" evidence="7">
    <location>
        <position position="18"/>
    </location>
    <ligand>
        <name>S-adenosyl-L-methionine</name>
        <dbReference type="ChEBI" id="CHEBI:59789"/>
    </ligand>
</feature>
<dbReference type="EMBL" id="AP018553">
    <property type="protein sequence ID" value="BBD71768.1"/>
    <property type="molecule type" value="Genomic_DNA"/>
</dbReference>
<feature type="domain" description="RNase L inhibitor RLI-like possible metal-binding" evidence="9">
    <location>
        <begin position="2"/>
        <end position="27"/>
    </location>
</feature>
<sequence length="165" mass="18671">MMRILVLDLAQDDPKKCTGKRMIRMGRAERTLRPRGLVLNPISNFVLGPQDRSSFDTITVIDSSWNKSDSGFFSKFFSSSRRLPILLAGNPVNYAKPYKLSSLEATAAALFILGEREQALEILTLVKWGHTFLELNNELLERYASSSDVVEEEKRIMIDVFGLEV</sequence>
<gene>
    <name evidence="11" type="ORF">GCM10007116_15520</name>
    <name evidence="10" type="ORF">HS1genome_0157</name>
</gene>
<keyword evidence="6 7" id="KW-0949">S-adenosyl-L-methionine</keyword>
<dbReference type="PANTHER" id="PTHR20426">
    <property type="entry name" value="RIBOSOME BIOGENESIS PROTEIN TSR3 HOMOLOG"/>
    <property type="match status" value="1"/>
</dbReference>
<dbReference type="KEGG" id="sacd:HS1genome_0157"/>
<feature type="binding site" evidence="7">
    <location>
        <position position="102"/>
    </location>
    <ligand>
        <name>S-adenosyl-L-methionine</name>
        <dbReference type="ChEBI" id="CHEBI:59789"/>
    </ligand>
</feature>
<evidence type="ECO:0000313" key="12">
    <source>
        <dbReference type="Proteomes" id="UP000276741"/>
    </source>
</evidence>
<keyword evidence="2 7" id="KW-0963">Cytoplasm</keyword>
<keyword evidence="12" id="KW-1185">Reference proteome</keyword>
<reference evidence="10" key="3">
    <citation type="journal article" date="2019" name="BMC Res. Notes">
        <title>Complete genome sequence of the Sulfodiicoccus acidiphilus strain HS-1T, the first crenarchaeon that lacks polB3, isolated from an acidic hot spring in Ohwaku-dani, Hakone, Japan.</title>
        <authorList>
            <person name="Sakai H.D."/>
            <person name="Kurosawa N."/>
        </authorList>
    </citation>
    <scope>NUCLEOTIDE SEQUENCE</scope>
    <source>
        <strain evidence="10">HS-1</strain>
    </source>
</reference>
<dbReference type="InterPro" id="IPR007177">
    <property type="entry name" value="Tsr3_C"/>
</dbReference>
<keyword evidence="5 7" id="KW-0808">Transferase</keyword>
<dbReference type="InterPro" id="IPR007209">
    <property type="entry name" value="RNaseL-inhib-like_metal-bd_dom"/>
</dbReference>
<feature type="binding site" evidence="7">
    <location>
        <position position="83"/>
    </location>
    <ligand>
        <name>S-adenosyl-L-methionine</name>
        <dbReference type="ChEBI" id="CHEBI:59789"/>
    </ligand>
</feature>
<dbReference type="GO" id="GO:0106388">
    <property type="term" value="F:rRNA small subunit aminocarboxypropyltransferase activity"/>
    <property type="evidence" value="ECO:0007669"/>
    <property type="project" value="UniProtKB-EC"/>
</dbReference>
<dbReference type="Proteomes" id="UP000276741">
    <property type="component" value="Chromosome"/>
</dbReference>
<comment type="function">
    <text evidence="7">Aminocarboxypropyltransferase that catalyzes the aminocarboxypropyl transfer on pseudouridine corresponding to position 914 in M.jannaschii 16S rRNA. It constitutes the last step in biosynthesis of the hypermodified N1-methyl-N3-(3-amino-3-carboxypropyl) pseudouridine (m1acp3-Psi).</text>
</comment>
<evidence type="ECO:0000256" key="5">
    <source>
        <dbReference type="ARBA" id="ARBA00022679"/>
    </source>
</evidence>
<evidence type="ECO:0000313" key="10">
    <source>
        <dbReference type="EMBL" id="BBD71768.1"/>
    </source>
</evidence>
<evidence type="ECO:0000256" key="7">
    <source>
        <dbReference type="HAMAP-Rule" id="MF_01116"/>
    </source>
</evidence>
<dbReference type="PANTHER" id="PTHR20426:SF0">
    <property type="entry name" value="18S RRNA AMINOCARBOXYPROPYLTRANSFERASE"/>
    <property type="match status" value="1"/>
</dbReference>
<dbReference type="GO" id="GO:0005737">
    <property type="term" value="C:cytoplasm"/>
    <property type="evidence" value="ECO:0007669"/>
    <property type="project" value="UniProtKB-SubCell"/>
</dbReference>
<dbReference type="NCBIfam" id="NF002621">
    <property type="entry name" value="PRK02287.1"/>
    <property type="match status" value="1"/>
</dbReference>
<evidence type="ECO:0000256" key="4">
    <source>
        <dbReference type="ARBA" id="ARBA00022552"/>
    </source>
</evidence>
<name>A0A348B0R6_9CREN</name>
<dbReference type="EMBL" id="BMQS01000014">
    <property type="protein sequence ID" value="GGT99100.1"/>
    <property type="molecule type" value="Genomic_DNA"/>
</dbReference>
<feature type="binding site" evidence="7">
    <location>
        <position position="61"/>
    </location>
    <ligand>
        <name>S-adenosyl-L-methionine</name>
        <dbReference type="ChEBI" id="CHEBI:59789"/>
    </ligand>
</feature>
<dbReference type="EC" id="2.5.1.157" evidence="7"/>
<keyword evidence="4 7" id="KW-0698">rRNA processing</keyword>
<evidence type="ECO:0000259" key="8">
    <source>
        <dbReference type="Pfam" id="PF04034"/>
    </source>
</evidence>
<reference evidence="11" key="1">
    <citation type="journal article" date="2014" name="Int. J. Syst. Evol. Microbiol.">
        <title>Complete genome sequence of Corynebacterium casei LMG S-19264T (=DSM 44701T), isolated from a smear-ripened cheese.</title>
        <authorList>
            <consortium name="US DOE Joint Genome Institute (JGI-PGF)"/>
            <person name="Walter F."/>
            <person name="Albersmeier A."/>
            <person name="Kalinowski J."/>
            <person name="Ruckert C."/>
        </authorList>
    </citation>
    <scope>NUCLEOTIDE SEQUENCE</scope>
    <source>
        <strain evidence="11">JCM 31740</strain>
    </source>
</reference>
<dbReference type="GO" id="GO:1904047">
    <property type="term" value="F:S-adenosyl-L-methionine binding"/>
    <property type="evidence" value="ECO:0007669"/>
    <property type="project" value="UniProtKB-UniRule"/>
</dbReference>
<dbReference type="Pfam" id="PF04068">
    <property type="entry name" value="Fer4_RLI"/>
    <property type="match status" value="1"/>
</dbReference>
<dbReference type="InterPro" id="IPR022968">
    <property type="entry name" value="Tsr3-like"/>
</dbReference>
<reference evidence="12" key="2">
    <citation type="submission" date="2018-04" db="EMBL/GenBank/DDBJ databases">
        <title>Complete genome sequence of Sulfodiicoccus acidiphilus strain HS-1.</title>
        <authorList>
            <person name="Sakai H.D."/>
            <person name="Kurosawa N."/>
        </authorList>
    </citation>
    <scope>NUCLEOTIDE SEQUENCE [LARGE SCALE GENOMIC DNA]</scope>
    <source>
        <strain evidence="12">HS-1</strain>
    </source>
</reference>
<evidence type="ECO:0000313" key="11">
    <source>
        <dbReference type="EMBL" id="GGT99100.1"/>
    </source>
</evidence>
<protein>
    <recommendedName>
        <fullName evidence="1 7">16S rRNA aminocarboxypropyltransferase</fullName>
        <ecNumber evidence="7">2.5.1.157</ecNumber>
    </recommendedName>
</protein>
<dbReference type="AlphaFoldDB" id="A0A348B0R6"/>
<comment type="catalytic activity">
    <reaction evidence="7">
        <text>an N(1)-methylpseudouridine in rRNA + S-adenosyl-L-methionine = N(1)-methyl-N(3)-[(3S)-3-amino-3-carboxypropyl]pseudouridine in rRNA + S-methyl-5'-thioadenosine + H(+)</text>
        <dbReference type="Rhea" id="RHEA:63296"/>
        <dbReference type="Rhea" id="RHEA-COMP:11634"/>
        <dbReference type="Rhea" id="RHEA-COMP:16310"/>
        <dbReference type="ChEBI" id="CHEBI:15378"/>
        <dbReference type="ChEBI" id="CHEBI:17509"/>
        <dbReference type="ChEBI" id="CHEBI:59789"/>
        <dbReference type="ChEBI" id="CHEBI:74890"/>
        <dbReference type="ChEBI" id="CHEBI:146234"/>
        <dbReference type="EC" id="2.5.1.157"/>
    </reaction>
</comment>
<evidence type="ECO:0000256" key="3">
    <source>
        <dbReference type="ARBA" id="ARBA00022517"/>
    </source>
</evidence>
<keyword evidence="3 7" id="KW-0690">Ribosome biogenesis</keyword>
<dbReference type="GO" id="GO:0000455">
    <property type="term" value="P:enzyme-directed rRNA pseudouridine synthesis"/>
    <property type="evidence" value="ECO:0007669"/>
    <property type="project" value="UniProtKB-UniRule"/>
</dbReference>
<feature type="binding site" evidence="7">
    <location>
        <position position="98"/>
    </location>
    <ligand>
        <name>S-adenosyl-L-methionine</name>
        <dbReference type="ChEBI" id="CHEBI:59789"/>
    </ligand>
</feature>
<evidence type="ECO:0000256" key="6">
    <source>
        <dbReference type="ARBA" id="ARBA00022691"/>
    </source>
</evidence>
<dbReference type="Proteomes" id="UP000616143">
    <property type="component" value="Unassembled WGS sequence"/>
</dbReference>
<dbReference type="Pfam" id="PF04034">
    <property type="entry name" value="Ribo_biogen_C"/>
    <property type="match status" value="1"/>
</dbReference>
<dbReference type="HAMAP" id="MF_01116">
    <property type="entry name" value="TSR3"/>
    <property type="match status" value="1"/>
</dbReference>
<proteinExistence type="inferred from homology"/>
<accession>A0A348B0R6</accession>